<dbReference type="InParanoid" id="A0A0C3PS37"/>
<organism evidence="1 2">
    <name type="scientific">Pisolithus tinctorius Marx 270</name>
    <dbReference type="NCBI Taxonomy" id="870435"/>
    <lineage>
        <taxon>Eukaryota</taxon>
        <taxon>Fungi</taxon>
        <taxon>Dikarya</taxon>
        <taxon>Basidiomycota</taxon>
        <taxon>Agaricomycotina</taxon>
        <taxon>Agaricomycetes</taxon>
        <taxon>Agaricomycetidae</taxon>
        <taxon>Boletales</taxon>
        <taxon>Sclerodermatineae</taxon>
        <taxon>Pisolithaceae</taxon>
        <taxon>Pisolithus</taxon>
    </lineage>
</organism>
<dbReference type="EMBL" id="KN831949">
    <property type="protein sequence ID" value="KIO11916.1"/>
    <property type="molecule type" value="Genomic_DNA"/>
</dbReference>
<proteinExistence type="predicted"/>
<protein>
    <submittedName>
        <fullName evidence="1">Uncharacterized protein</fullName>
    </submittedName>
</protein>
<dbReference type="AlphaFoldDB" id="A0A0C3PS37"/>
<dbReference type="Proteomes" id="UP000054217">
    <property type="component" value="Unassembled WGS sequence"/>
</dbReference>
<evidence type="ECO:0000313" key="2">
    <source>
        <dbReference type="Proteomes" id="UP000054217"/>
    </source>
</evidence>
<sequence length="71" mass="8304">MLDCRLNRTEFSLRALHTVYRLPDGMVSIESGLSVRGGFSNETEKRIEWHRFYPTPLFVLVGVPLKMQMIY</sequence>
<name>A0A0C3PS37_PISTI</name>
<reference evidence="2" key="2">
    <citation type="submission" date="2015-01" db="EMBL/GenBank/DDBJ databases">
        <title>Evolutionary Origins and Diversification of the Mycorrhizal Mutualists.</title>
        <authorList>
            <consortium name="DOE Joint Genome Institute"/>
            <consortium name="Mycorrhizal Genomics Consortium"/>
            <person name="Kohler A."/>
            <person name="Kuo A."/>
            <person name="Nagy L.G."/>
            <person name="Floudas D."/>
            <person name="Copeland A."/>
            <person name="Barry K.W."/>
            <person name="Cichocki N."/>
            <person name="Veneault-Fourrey C."/>
            <person name="LaButti K."/>
            <person name="Lindquist E.A."/>
            <person name="Lipzen A."/>
            <person name="Lundell T."/>
            <person name="Morin E."/>
            <person name="Murat C."/>
            <person name="Riley R."/>
            <person name="Ohm R."/>
            <person name="Sun H."/>
            <person name="Tunlid A."/>
            <person name="Henrissat B."/>
            <person name="Grigoriev I.V."/>
            <person name="Hibbett D.S."/>
            <person name="Martin F."/>
        </authorList>
    </citation>
    <scope>NUCLEOTIDE SEQUENCE [LARGE SCALE GENOMIC DNA]</scope>
    <source>
        <strain evidence="2">Marx 270</strain>
    </source>
</reference>
<gene>
    <name evidence="1" type="ORF">M404DRAFT_994610</name>
</gene>
<reference evidence="1 2" key="1">
    <citation type="submission" date="2014-04" db="EMBL/GenBank/DDBJ databases">
        <authorList>
            <consortium name="DOE Joint Genome Institute"/>
            <person name="Kuo A."/>
            <person name="Kohler A."/>
            <person name="Costa M.D."/>
            <person name="Nagy L.G."/>
            <person name="Floudas D."/>
            <person name="Copeland A."/>
            <person name="Barry K.W."/>
            <person name="Cichocki N."/>
            <person name="Veneault-Fourrey C."/>
            <person name="LaButti K."/>
            <person name="Lindquist E.A."/>
            <person name="Lipzen A."/>
            <person name="Lundell T."/>
            <person name="Morin E."/>
            <person name="Murat C."/>
            <person name="Sun H."/>
            <person name="Tunlid A."/>
            <person name="Henrissat B."/>
            <person name="Grigoriev I.V."/>
            <person name="Hibbett D.S."/>
            <person name="Martin F."/>
            <person name="Nordberg H.P."/>
            <person name="Cantor M.N."/>
            <person name="Hua S.X."/>
        </authorList>
    </citation>
    <scope>NUCLEOTIDE SEQUENCE [LARGE SCALE GENOMIC DNA]</scope>
    <source>
        <strain evidence="1 2">Marx 270</strain>
    </source>
</reference>
<evidence type="ECO:0000313" key="1">
    <source>
        <dbReference type="EMBL" id="KIO11916.1"/>
    </source>
</evidence>
<keyword evidence="2" id="KW-1185">Reference proteome</keyword>
<accession>A0A0C3PS37</accession>
<dbReference type="HOGENOM" id="CLU_2741083_0_0_1"/>